<dbReference type="PRINTS" id="PR00085">
    <property type="entry name" value="THFDHDRGNASE"/>
</dbReference>
<keyword evidence="9" id="KW-0368">Histidine biosynthesis</keyword>
<keyword evidence="13" id="KW-1185">Reference proteome</keyword>
<evidence type="ECO:0000256" key="9">
    <source>
        <dbReference type="HAMAP-Rule" id="MF_01576"/>
    </source>
</evidence>
<dbReference type="InterPro" id="IPR046346">
    <property type="entry name" value="Aminoacid_DH-like_N_sf"/>
</dbReference>
<comment type="function">
    <text evidence="9">Catalyzes the oxidation of 5,10-methylenetetrahydrofolate to 5,10-methenyltetrahydrofolate and then the hydrolysis of 5,10-methenyltetrahydrofolate to 10-formyltetrahydrofolate.</text>
</comment>
<evidence type="ECO:0000259" key="10">
    <source>
        <dbReference type="Pfam" id="PF00763"/>
    </source>
</evidence>
<proteinExistence type="inferred from homology"/>
<sequence>MYIDIKPLWTTIKNNIIEKISTLNKTITLAAVTLKPDDATQNYLKNQEKLAKKLGINYSVYEAINRNQLFSILRELSSDNNVHGIFVTHPLPGIEEMEAVNMISPEKDVEGRHPYNMGMLMYGSEFFAPCTAEAVVKILEDITKLSGANVVVVGRSTTVGKPLAIMLLRRDRSATVTVCHTRTRNLQQITRNADIVIAAAGKINLITSDMVKENSIVVDVGINVTDNGIVGDVNPEVSEKALVTPVPGGVGRITTIILMEHVVKAAEKLKLT</sequence>
<evidence type="ECO:0000256" key="1">
    <source>
        <dbReference type="ARBA" id="ARBA00004777"/>
    </source>
</evidence>
<dbReference type="InterPro" id="IPR036291">
    <property type="entry name" value="NAD(P)-bd_dom_sf"/>
</dbReference>
<evidence type="ECO:0000313" key="12">
    <source>
        <dbReference type="EMBL" id="QTA37958.1"/>
    </source>
</evidence>
<evidence type="ECO:0000256" key="2">
    <source>
        <dbReference type="ARBA" id="ARBA00022563"/>
    </source>
</evidence>
<dbReference type="HAMAP" id="MF_01576">
    <property type="entry name" value="THF_DHG_CYH"/>
    <property type="match status" value="1"/>
</dbReference>
<feature type="binding site" evidence="9">
    <location>
        <begin position="154"/>
        <end position="156"/>
    </location>
    <ligand>
        <name>NADP(+)</name>
        <dbReference type="ChEBI" id="CHEBI:58349"/>
    </ligand>
</feature>
<dbReference type="CDD" id="cd01080">
    <property type="entry name" value="NAD_bind_m-THF_DH_Cyclohyd"/>
    <property type="match status" value="1"/>
</dbReference>
<name>A0ABX7S7S1_9BACT</name>
<dbReference type="InterPro" id="IPR020630">
    <property type="entry name" value="THF_DH/CycHdrlase_cat_dom"/>
</dbReference>
<keyword evidence="6 9" id="KW-0560">Oxidoreductase</keyword>
<dbReference type="Proteomes" id="UP000671862">
    <property type="component" value="Chromosome"/>
</dbReference>
<dbReference type="SUPFAM" id="SSF53223">
    <property type="entry name" value="Aminoacid dehydrogenase-like, N-terminal domain"/>
    <property type="match status" value="1"/>
</dbReference>
<accession>A0ABX7S7S1</accession>
<comment type="similarity">
    <text evidence="9">Belongs to the tetrahydrofolate dehydrogenase/cyclohydrolase family.</text>
</comment>
<evidence type="ECO:0000256" key="4">
    <source>
        <dbReference type="ARBA" id="ARBA00022801"/>
    </source>
</evidence>
<comment type="catalytic activity">
    <reaction evidence="9">
        <text>(6R)-5,10-methylene-5,6,7,8-tetrahydrofolate + NADP(+) = (6R)-5,10-methenyltetrahydrofolate + NADPH</text>
        <dbReference type="Rhea" id="RHEA:22812"/>
        <dbReference type="ChEBI" id="CHEBI:15636"/>
        <dbReference type="ChEBI" id="CHEBI:57455"/>
        <dbReference type="ChEBI" id="CHEBI:57783"/>
        <dbReference type="ChEBI" id="CHEBI:58349"/>
        <dbReference type="EC" id="1.5.1.5"/>
    </reaction>
</comment>
<dbReference type="Pfam" id="PF00763">
    <property type="entry name" value="THF_DHG_CYH"/>
    <property type="match status" value="1"/>
</dbReference>
<feature type="domain" description="Tetrahydrofolate dehydrogenase/cyclohydrolase NAD(P)-binding" evidence="11">
    <location>
        <begin position="129"/>
        <end position="268"/>
    </location>
</feature>
<feature type="domain" description="Tetrahydrofolate dehydrogenase/cyclohydrolase catalytic" evidence="10">
    <location>
        <begin position="3"/>
        <end position="110"/>
    </location>
</feature>
<gene>
    <name evidence="9" type="primary">folD</name>
    <name evidence="12" type="ORF">JYK00_09625</name>
</gene>
<dbReference type="EC" id="1.5.1.5" evidence="9"/>
<dbReference type="Gene3D" id="3.40.50.720">
    <property type="entry name" value="NAD(P)-binding Rossmann-like Domain"/>
    <property type="match status" value="1"/>
</dbReference>
<comment type="catalytic activity">
    <reaction evidence="9">
        <text>(6R)-5,10-methenyltetrahydrofolate + H2O = (6R)-10-formyltetrahydrofolate + H(+)</text>
        <dbReference type="Rhea" id="RHEA:23700"/>
        <dbReference type="ChEBI" id="CHEBI:15377"/>
        <dbReference type="ChEBI" id="CHEBI:15378"/>
        <dbReference type="ChEBI" id="CHEBI:57455"/>
        <dbReference type="ChEBI" id="CHEBI:195366"/>
        <dbReference type="EC" id="3.5.4.9"/>
    </reaction>
</comment>
<keyword evidence="8 9" id="KW-0511">Multifunctional enzyme</keyword>
<feature type="binding site" evidence="9">
    <location>
        <position position="222"/>
    </location>
    <ligand>
        <name>NADP(+)</name>
        <dbReference type="ChEBI" id="CHEBI:58349"/>
    </ligand>
</feature>
<keyword evidence="4 9" id="KW-0378">Hydrolase</keyword>
<dbReference type="InterPro" id="IPR020631">
    <property type="entry name" value="THF_DH/CycHdrlase_NAD-bd_dom"/>
</dbReference>
<dbReference type="EC" id="3.5.4.9" evidence="9"/>
<dbReference type="InterPro" id="IPR000672">
    <property type="entry name" value="THF_DH/CycHdrlase"/>
</dbReference>
<protein>
    <recommendedName>
        <fullName evidence="9">Bifunctional protein FolD</fullName>
    </recommendedName>
    <domain>
        <recommendedName>
            <fullName evidence="9">Methylenetetrahydrofolate dehydrogenase</fullName>
            <ecNumber evidence="9">1.5.1.5</ecNumber>
        </recommendedName>
    </domain>
    <domain>
        <recommendedName>
            <fullName evidence="9">Methenyltetrahydrofolate cyclohydrolase</fullName>
            <ecNumber evidence="9">3.5.4.9</ecNumber>
        </recommendedName>
    </domain>
</protein>
<comment type="subunit">
    <text evidence="9">Homodimer.</text>
</comment>
<dbReference type="Gene3D" id="3.40.50.10860">
    <property type="entry name" value="Leucine Dehydrogenase, chain A, domain 1"/>
    <property type="match status" value="1"/>
</dbReference>
<keyword evidence="3 9" id="KW-0658">Purine biosynthesis</keyword>
<evidence type="ECO:0000313" key="13">
    <source>
        <dbReference type="Proteomes" id="UP000671862"/>
    </source>
</evidence>
<keyword evidence="5 9" id="KW-0521">NADP</keyword>
<comment type="pathway">
    <text evidence="1 9">One-carbon metabolism; tetrahydrofolate interconversion.</text>
</comment>
<reference evidence="12 13" key="1">
    <citation type="submission" date="2021-03" db="EMBL/GenBank/DDBJ databases">
        <title>Thermosipho ferrireducens sp.nov., an anaerobic thermophilic iron-reducing bacterium isolated from a deep-sea hydrothermal sulfide deposits.</title>
        <authorList>
            <person name="Zeng X."/>
            <person name="Chen Y."/>
            <person name="Shao Z."/>
        </authorList>
    </citation>
    <scope>NUCLEOTIDE SEQUENCE [LARGE SCALE GENOMIC DNA]</scope>
    <source>
        <strain evidence="12 13">JL129W03</strain>
    </source>
</reference>
<evidence type="ECO:0000256" key="3">
    <source>
        <dbReference type="ARBA" id="ARBA00022755"/>
    </source>
</evidence>
<organism evidence="12 13">
    <name type="scientific">Thermosipho ferrireducens</name>
    <dbReference type="NCBI Taxonomy" id="2571116"/>
    <lineage>
        <taxon>Bacteria</taxon>
        <taxon>Thermotogati</taxon>
        <taxon>Thermotogota</taxon>
        <taxon>Thermotogae</taxon>
        <taxon>Thermotogales</taxon>
        <taxon>Fervidobacteriaceae</taxon>
        <taxon>Thermosipho</taxon>
    </lineage>
</organism>
<evidence type="ECO:0000256" key="6">
    <source>
        <dbReference type="ARBA" id="ARBA00023002"/>
    </source>
</evidence>
<evidence type="ECO:0000256" key="7">
    <source>
        <dbReference type="ARBA" id="ARBA00023167"/>
    </source>
</evidence>
<evidence type="ECO:0000256" key="8">
    <source>
        <dbReference type="ARBA" id="ARBA00023268"/>
    </source>
</evidence>
<evidence type="ECO:0000256" key="5">
    <source>
        <dbReference type="ARBA" id="ARBA00022857"/>
    </source>
</evidence>
<keyword evidence="2 9" id="KW-0554">One-carbon metabolism</keyword>
<keyword evidence="7 9" id="KW-0486">Methionine biosynthesis</keyword>
<evidence type="ECO:0000259" key="11">
    <source>
        <dbReference type="Pfam" id="PF02882"/>
    </source>
</evidence>
<dbReference type="SUPFAM" id="SSF51735">
    <property type="entry name" value="NAD(P)-binding Rossmann-fold domains"/>
    <property type="match status" value="1"/>
</dbReference>
<dbReference type="PANTHER" id="PTHR48099:SF5">
    <property type="entry name" value="C-1-TETRAHYDROFOLATE SYNTHASE, CYTOPLASMIC"/>
    <property type="match status" value="1"/>
</dbReference>
<dbReference type="RefSeq" id="WP_207566679.1">
    <property type="nucleotide sequence ID" value="NZ_CP071446.1"/>
</dbReference>
<dbReference type="EMBL" id="CP071446">
    <property type="protein sequence ID" value="QTA37958.1"/>
    <property type="molecule type" value="Genomic_DNA"/>
</dbReference>
<comment type="caution">
    <text evidence="9">Lacks conserved residue(s) required for the propagation of feature annotation.</text>
</comment>
<keyword evidence="9" id="KW-0028">Amino-acid biosynthesis</keyword>
<dbReference type="Pfam" id="PF02882">
    <property type="entry name" value="THF_DHG_CYH_C"/>
    <property type="match status" value="1"/>
</dbReference>
<dbReference type="PANTHER" id="PTHR48099">
    <property type="entry name" value="C-1-TETRAHYDROFOLATE SYNTHASE, CYTOPLASMIC-RELATED"/>
    <property type="match status" value="1"/>
</dbReference>